<keyword evidence="1" id="KW-0732">Signal</keyword>
<evidence type="ECO:0000256" key="2">
    <source>
        <dbReference type="SAM" id="Coils"/>
    </source>
</evidence>
<organism evidence="4 5">
    <name type="scientific">Psychroflexus lacisalsi</name>
    <dbReference type="NCBI Taxonomy" id="503928"/>
    <lineage>
        <taxon>Bacteria</taxon>
        <taxon>Pseudomonadati</taxon>
        <taxon>Bacteroidota</taxon>
        <taxon>Flavobacteriia</taxon>
        <taxon>Flavobacteriales</taxon>
        <taxon>Flavobacteriaceae</taxon>
        <taxon>Psychroflexus</taxon>
    </lineage>
</organism>
<sequence>MKNLQYILLVVILSFSLVSMSQTREELETKRQEIQQEIDEINSIIKTTESKGKSALGEYEDLQKRIKATERLIQVNNQEANLLTREINTNANKIDRLRNELEQLKADYEKMIQKSYRSKSSKSRIMFLFSSESFLQAYKRIQYMKQFAQYRKKQGEEVMQQTKTLQELNSTLFEQRRDQEKILAQNRKTKSSLVSDKNNLEQLLASINKQKKKYAQELKQKQQEVSRIDREIDRLIREAIAKENKKVGSDSKATFKLSPEAQALAKDFAQNKGKLPWPVKSGVVSMRFGERPHPIVKTIKVMSNGVRIDTERNGKARAVFDGEVSQVSKIPGANVVVMIRHGDYLSIYNNLQKVFVKSGDKITRGEEIGEVGINSSSGKTTLIFQLFKNTNKLNPEQWIYKM</sequence>
<dbReference type="InterPro" id="IPR016047">
    <property type="entry name" value="M23ase_b-sheet_dom"/>
</dbReference>
<dbReference type="PANTHER" id="PTHR21666:SF289">
    <property type="entry name" value="L-ALA--D-GLU ENDOPEPTIDASE"/>
    <property type="match status" value="1"/>
</dbReference>
<feature type="coiled-coil region" evidence="2">
    <location>
        <begin position="190"/>
        <end position="245"/>
    </location>
</feature>
<dbReference type="CDD" id="cd12797">
    <property type="entry name" value="M23_peptidase"/>
    <property type="match status" value="1"/>
</dbReference>
<dbReference type="InterPro" id="IPR011055">
    <property type="entry name" value="Dup_hybrid_motif"/>
</dbReference>
<comment type="caution">
    <text evidence="4">The sequence shown here is derived from an EMBL/GenBank/DDBJ whole genome shotgun (WGS) entry which is preliminary data.</text>
</comment>
<dbReference type="Pfam" id="PF01551">
    <property type="entry name" value="Peptidase_M23"/>
    <property type="match status" value="1"/>
</dbReference>
<accession>A0ABN1K3L3</accession>
<evidence type="ECO:0000256" key="1">
    <source>
        <dbReference type="ARBA" id="ARBA00022729"/>
    </source>
</evidence>
<feature type="domain" description="M23ase beta-sheet core" evidence="3">
    <location>
        <begin position="302"/>
        <end position="395"/>
    </location>
</feature>
<reference evidence="4 5" key="1">
    <citation type="journal article" date="2019" name="Int. J. Syst. Evol. Microbiol.">
        <title>The Global Catalogue of Microorganisms (GCM) 10K type strain sequencing project: providing services to taxonomists for standard genome sequencing and annotation.</title>
        <authorList>
            <consortium name="The Broad Institute Genomics Platform"/>
            <consortium name="The Broad Institute Genome Sequencing Center for Infectious Disease"/>
            <person name="Wu L."/>
            <person name="Ma J."/>
        </authorList>
    </citation>
    <scope>NUCLEOTIDE SEQUENCE [LARGE SCALE GENOMIC DNA]</scope>
    <source>
        <strain evidence="4 5">JCM 16231</strain>
    </source>
</reference>
<gene>
    <name evidence="4" type="ORF">GCM10009433_06490</name>
</gene>
<proteinExistence type="predicted"/>
<evidence type="ECO:0000259" key="3">
    <source>
        <dbReference type="Pfam" id="PF01551"/>
    </source>
</evidence>
<dbReference type="PANTHER" id="PTHR21666">
    <property type="entry name" value="PEPTIDASE-RELATED"/>
    <property type="match status" value="1"/>
</dbReference>
<dbReference type="RefSeq" id="WP_224453205.1">
    <property type="nucleotide sequence ID" value="NZ_BAAAGG010000005.1"/>
</dbReference>
<keyword evidence="5" id="KW-1185">Reference proteome</keyword>
<evidence type="ECO:0000313" key="5">
    <source>
        <dbReference type="Proteomes" id="UP001500185"/>
    </source>
</evidence>
<dbReference type="EMBL" id="BAAAGG010000005">
    <property type="protein sequence ID" value="GAA0753805.1"/>
    <property type="molecule type" value="Genomic_DNA"/>
</dbReference>
<keyword evidence="2" id="KW-0175">Coiled coil</keyword>
<feature type="coiled-coil region" evidence="2">
    <location>
        <begin position="17"/>
        <end position="114"/>
    </location>
</feature>
<dbReference type="Gene3D" id="6.10.250.3150">
    <property type="match status" value="1"/>
</dbReference>
<dbReference type="Proteomes" id="UP001500185">
    <property type="component" value="Unassembled WGS sequence"/>
</dbReference>
<protein>
    <submittedName>
        <fullName evidence="4">Peptidoglycan DD-metalloendopeptidase family protein</fullName>
    </submittedName>
</protein>
<evidence type="ECO:0000313" key="4">
    <source>
        <dbReference type="EMBL" id="GAA0753805.1"/>
    </source>
</evidence>
<name>A0ABN1K3L3_9FLAO</name>
<dbReference type="InterPro" id="IPR050570">
    <property type="entry name" value="Cell_wall_metabolism_enzyme"/>
</dbReference>
<dbReference type="SUPFAM" id="SSF51261">
    <property type="entry name" value="Duplicated hybrid motif"/>
    <property type="match status" value="1"/>
</dbReference>
<dbReference type="Gene3D" id="2.70.70.10">
    <property type="entry name" value="Glucose Permease (Domain IIA)"/>
    <property type="match status" value="1"/>
</dbReference>